<dbReference type="OrthoDB" id="4086734at2"/>
<dbReference type="EMBL" id="JNBY01000123">
    <property type="protein sequence ID" value="KDN82104.1"/>
    <property type="molecule type" value="Genomic_DNA"/>
</dbReference>
<dbReference type="HOGENOM" id="CLU_2356001_0_0_11"/>
<dbReference type="Proteomes" id="UP000027178">
    <property type="component" value="Unassembled WGS sequence"/>
</dbReference>
<proteinExistence type="predicted"/>
<gene>
    <name evidence="1" type="ORF">KCH_61200</name>
</gene>
<dbReference type="RefSeq" id="WP_035874269.1">
    <property type="nucleotide sequence ID" value="NZ_KK853997.1"/>
</dbReference>
<evidence type="ECO:0000313" key="2">
    <source>
        <dbReference type="Proteomes" id="UP000027178"/>
    </source>
</evidence>
<comment type="caution">
    <text evidence="1">The sequence shown here is derived from an EMBL/GenBank/DDBJ whole genome shotgun (WGS) entry which is preliminary data.</text>
</comment>
<evidence type="ECO:0008006" key="3">
    <source>
        <dbReference type="Google" id="ProtNLM"/>
    </source>
</evidence>
<sequence>MITQDEALAKAQAWLNEGAPAGAEREVRFREFDLGWVVWAAPAPLEADPVTGELRPPADLGDATGVVDRATGEISTWPSIPIDAVIAVYQERRAGR</sequence>
<evidence type="ECO:0000313" key="1">
    <source>
        <dbReference type="EMBL" id="KDN82104.1"/>
    </source>
</evidence>
<keyword evidence="2" id="KW-1185">Reference proteome</keyword>
<dbReference type="PATRIC" id="fig|1348663.4.peg.5923"/>
<accession>A0A066YQ41</accession>
<dbReference type="AlphaFoldDB" id="A0A066YQ41"/>
<name>A0A066YQ41_9ACTN</name>
<reference evidence="1 2" key="1">
    <citation type="submission" date="2014-05" db="EMBL/GenBank/DDBJ databases">
        <title>Draft Genome Sequence of Kitasatospora cheerisanensis KCTC 2395.</title>
        <authorList>
            <person name="Nam D.H."/>
        </authorList>
    </citation>
    <scope>NUCLEOTIDE SEQUENCE [LARGE SCALE GENOMIC DNA]</scope>
    <source>
        <strain evidence="1 2">KCTC 2395</strain>
    </source>
</reference>
<organism evidence="1 2">
    <name type="scientific">Kitasatospora cheerisanensis KCTC 2395</name>
    <dbReference type="NCBI Taxonomy" id="1348663"/>
    <lineage>
        <taxon>Bacteria</taxon>
        <taxon>Bacillati</taxon>
        <taxon>Actinomycetota</taxon>
        <taxon>Actinomycetes</taxon>
        <taxon>Kitasatosporales</taxon>
        <taxon>Streptomycetaceae</taxon>
        <taxon>Kitasatospora</taxon>
    </lineage>
</organism>
<protein>
    <recommendedName>
        <fullName evidence="3">Immunity protein 35 domain-containing protein</fullName>
    </recommendedName>
</protein>